<reference evidence="2" key="1">
    <citation type="submission" date="2016-06" db="EMBL/GenBank/DDBJ databases">
        <title>Parallel loss of symbiosis genes in relatives of nitrogen-fixing non-legume Parasponia.</title>
        <authorList>
            <person name="Van Velzen R."/>
            <person name="Holmer R."/>
            <person name="Bu F."/>
            <person name="Rutten L."/>
            <person name="Van Zeijl A."/>
            <person name="Liu W."/>
            <person name="Santuari L."/>
            <person name="Cao Q."/>
            <person name="Sharma T."/>
            <person name="Shen D."/>
            <person name="Roswanjaya Y."/>
            <person name="Wardhani T."/>
            <person name="Kalhor M.S."/>
            <person name="Jansen J."/>
            <person name="Van den Hoogen J."/>
            <person name="Gungor B."/>
            <person name="Hartog M."/>
            <person name="Hontelez J."/>
            <person name="Verver J."/>
            <person name="Yang W.-C."/>
            <person name="Schijlen E."/>
            <person name="Repin R."/>
            <person name="Schilthuizen M."/>
            <person name="Schranz E."/>
            <person name="Heidstra R."/>
            <person name="Miyata K."/>
            <person name="Fedorova E."/>
            <person name="Kohlen W."/>
            <person name="Bisseling T."/>
            <person name="Smit S."/>
            <person name="Geurts R."/>
        </authorList>
    </citation>
    <scope>NUCLEOTIDE SEQUENCE [LARGE SCALE GENOMIC DNA]</scope>
    <source>
        <strain evidence="2">cv. WU1-14</strain>
    </source>
</reference>
<protein>
    <submittedName>
        <fullName evidence="1">Uncharacterized protein</fullName>
    </submittedName>
</protein>
<keyword evidence="2" id="KW-1185">Reference proteome</keyword>
<dbReference type="EMBL" id="JXTB01000008">
    <property type="protein sequence ID" value="PON78665.1"/>
    <property type="molecule type" value="Genomic_DNA"/>
</dbReference>
<feature type="non-terminal residue" evidence="1">
    <location>
        <position position="1"/>
    </location>
</feature>
<dbReference type="AlphaFoldDB" id="A0A2P5DZD8"/>
<feature type="non-terminal residue" evidence="1">
    <location>
        <position position="99"/>
    </location>
</feature>
<evidence type="ECO:0000313" key="1">
    <source>
        <dbReference type="EMBL" id="PON78665.1"/>
    </source>
</evidence>
<proteinExistence type="predicted"/>
<sequence length="99" mass="10802">HRHDSLFTSFSSPLLSSPLQILSQSTVELFLLLNPNLINKLCDSISSLSPSLSMSSFSLFPIFHHINVVGSRSIASSFGWYMVSLSFESQITSFGGFAG</sequence>
<organism evidence="1 2">
    <name type="scientific">Parasponia andersonii</name>
    <name type="common">Sponia andersonii</name>
    <dbReference type="NCBI Taxonomy" id="3476"/>
    <lineage>
        <taxon>Eukaryota</taxon>
        <taxon>Viridiplantae</taxon>
        <taxon>Streptophyta</taxon>
        <taxon>Embryophyta</taxon>
        <taxon>Tracheophyta</taxon>
        <taxon>Spermatophyta</taxon>
        <taxon>Magnoliopsida</taxon>
        <taxon>eudicotyledons</taxon>
        <taxon>Gunneridae</taxon>
        <taxon>Pentapetalae</taxon>
        <taxon>rosids</taxon>
        <taxon>fabids</taxon>
        <taxon>Rosales</taxon>
        <taxon>Cannabaceae</taxon>
        <taxon>Parasponia</taxon>
    </lineage>
</organism>
<evidence type="ECO:0000313" key="2">
    <source>
        <dbReference type="Proteomes" id="UP000237105"/>
    </source>
</evidence>
<name>A0A2P5DZD8_PARAD</name>
<dbReference type="Proteomes" id="UP000237105">
    <property type="component" value="Unassembled WGS sequence"/>
</dbReference>
<accession>A0A2P5DZD8</accession>
<comment type="caution">
    <text evidence="1">The sequence shown here is derived from an EMBL/GenBank/DDBJ whole genome shotgun (WGS) entry which is preliminary data.</text>
</comment>
<gene>
    <name evidence="1" type="ORF">PanWU01x14_019230</name>
</gene>